<reference evidence="4 5" key="1">
    <citation type="submission" date="2023-07" db="EMBL/GenBank/DDBJ databases">
        <title>Genomic Encyclopedia of Type Strains, Phase IV (KMG-IV): sequencing the most valuable type-strain genomes for metagenomic binning, comparative biology and taxonomic classification.</title>
        <authorList>
            <person name="Goeker M."/>
        </authorList>
    </citation>
    <scope>NUCLEOTIDE SEQUENCE [LARGE SCALE GENOMIC DNA]</scope>
    <source>
        <strain evidence="4 5">DSM 4006</strain>
    </source>
</reference>
<dbReference type="Gene3D" id="2.60.40.790">
    <property type="match status" value="1"/>
</dbReference>
<dbReference type="SUPFAM" id="SSF49764">
    <property type="entry name" value="HSP20-like chaperones"/>
    <property type="match status" value="1"/>
</dbReference>
<dbReference type="InterPro" id="IPR008978">
    <property type="entry name" value="HSP20-like_chaperone"/>
</dbReference>
<dbReference type="Proteomes" id="UP001232973">
    <property type="component" value="Unassembled WGS sequence"/>
</dbReference>
<feature type="domain" description="SHSP" evidence="3">
    <location>
        <begin position="52"/>
        <end position="168"/>
    </location>
</feature>
<evidence type="ECO:0000256" key="1">
    <source>
        <dbReference type="PROSITE-ProRule" id="PRU00285"/>
    </source>
</evidence>
<proteinExistence type="inferred from homology"/>
<dbReference type="EMBL" id="JAUSTP010000002">
    <property type="protein sequence ID" value="MDQ0188820.1"/>
    <property type="molecule type" value="Genomic_DNA"/>
</dbReference>
<organism evidence="4 5">
    <name type="scientific">Alicyclobacillus cycloheptanicus</name>
    <dbReference type="NCBI Taxonomy" id="1457"/>
    <lineage>
        <taxon>Bacteria</taxon>
        <taxon>Bacillati</taxon>
        <taxon>Bacillota</taxon>
        <taxon>Bacilli</taxon>
        <taxon>Bacillales</taxon>
        <taxon>Alicyclobacillaceae</taxon>
        <taxon>Alicyclobacillus</taxon>
    </lineage>
</organism>
<sequence>MAQNGKDKSNPFDMLGNLGDLGDLRKFLGPDFFKNLPLPNMQNGAFFSDAADADEEDFPRVDLYGRGSDEIIAVLELPGLTSSQDVSLSVTSNVLYVKGQITSRFNLRDDTVLLSECHHGPFERKIELPVKVLADQVRAVYRSGLLIVDLVRDKSQDPSDRLVPIDFDNEGKTPAP</sequence>
<evidence type="ECO:0000256" key="2">
    <source>
        <dbReference type="RuleBase" id="RU003616"/>
    </source>
</evidence>
<evidence type="ECO:0000313" key="4">
    <source>
        <dbReference type="EMBL" id="MDQ0188820.1"/>
    </source>
</evidence>
<dbReference type="InterPro" id="IPR002068">
    <property type="entry name" value="A-crystallin/Hsp20_dom"/>
</dbReference>
<accession>A0ABT9XEX2</accession>
<evidence type="ECO:0000259" key="3">
    <source>
        <dbReference type="PROSITE" id="PS01031"/>
    </source>
</evidence>
<gene>
    <name evidence="4" type="ORF">J2S03_000632</name>
</gene>
<dbReference type="CDD" id="cd06464">
    <property type="entry name" value="ACD_sHsps-like"/>
    <property type="match status" value="1"/>
</dbReference>
<keyword evidence="5" id="KW-1185">Reference proteome</keyword>
<comment type="similarity">
    <text evidence="1 2">Belongs to the small heat shock protein (HSP20) family.</text>
</comment>
<dbReference type="Pfam" id="PF00011">
    <property type="entry name" value="HSP20"/>
    <property type="match status" value="1"/>
</dbReference>
<dbReference type="RefSeq" id="WP_274455207.1">
    <property type="nucleotide sequence ID" value="NZ_CP067097.1"/>
</dbReference>
<protein>
    <submittedName>
        <fullName evidence="4">HSP20 family molecular chaperone IbpA</fullName>
    </submittedName>
</protein>
<dbReference type="PROSITE" id="PS01031">
    <property type="entry name" value="SHSP"/>
    <property type="match status" value="1"/>
</dbReference>
<evidence type="ECO:0000313" key="5">
    <source>
        <dbReference type="Proteomes" id="UP001232973"/>
    </source>
</evidence>
<name>A0ABT9XEX2_9BACL</name>
<comment type="caution">
    <text evidence="4">The sequence shown here is derived from an EMBL/GenBank/DDBJ whole genome shotgun (WGS) entry which is preliminary data.</text>
</comment>